<gene>
    <name evidence="3" type="ORF">SADFL11_3257</name>
</gene>
<dbReference type="Pfam" id="PF03354">
    <property type="entry name" value="TerL_ATPase"/>
    <property type="match status" value="1"/>
</dbReference>
<protein>
    <submittedName>
        <fullName evidence="3">Phage terminase-like protein, large subunit</fullName>
    </submittedName>
</protein>
<feature type="domain" description="Terminase large subunit-like endonuclease" evidence="2">
    <location>
        <begin position="267"/>
        <end position="542"/>
    </location>
</feature>
<dbReference type="InterPro" id="IPR046461">
    <property type="entry name" value="TerL_ATPase"/>
</dbReference>
<evidence type="ECO:0000313" key="4">
    <source>
        <dbReference type="Proteomes" id="UP000004703"/>
    </source>
</evidence>
<organism evidence="3 4">
    <name type="scientific">Roseibium alexandrii (strain DSM 17067 / NCIMB 14079 / DFL-11)</name>
    <name type="common">Labrenzia alexandrii</name>
    <dbReference type="NCBI Taxonomy" id="244592"/>
    <lineage>
        <taxon>Bacteria</taxon>
        <taxon>Pseudomonadati</taxon>
        <taxon>Pseudomonadota</taxon>
        <taxon>Alphaproteobacteria</taxon>
        <taxon>Hyphomicrobiales</taxon>
        <taxon>Stappiaceae</taxon>
        <taxon>Roseibium</taxon>
    </lineage>
</organism>
<reference evidence="3 4" key="1">
    <citation type="submission" date="2008-01" db="EMBL/GenBank/DDBJ databases">
        <authorList>
            <person name="Wagner-Dobler I."/>
            <person name="Ferriera S."/>
            <person name="Johnson J."/>
            <person name="Kravitz S."/>
            <person name="Beeson K."/>
            <person name="Sutton G."/>
            <person name="Rogers Y.-H."/>
            <person name="Friedman R."/>
            <person name="Frazier M."/>
            <person name="Venter J.C."/>
        </authorList>
    </citation>
    <scope>NUCLEOTIDE SEQUENCE [LARGE SCALE GENOMIC DNA]</scope>
    <source>
        <strain evidence="4">DSM 17067 / NCIMB 14079 / DFL-11</strain>
    </source>
</reference>
<dbReference type="Pfam" id="PF20441">
    <property type="entry name" value="TerL_nuclease"/>
    <property type="match status" value="1"/>
</dbReference>
<dbReference type="InterPro" id="IPR046462">
    <property type="entry name" value="TerL_nuclease"/>
</dbReference>
<comment type="caution">
    <text evidence="3">The sequence shown here is derived from an EMBL/GenBank/DDBJ whole genome shotgun (WGS) entry which is preliminary data.</text>
</comment>
<feature type="domain" description="Terminase large subunit-like ATPase" evidence="1">
    <location>
        <begin position="65"/>
        <end position="223"/>
    </location>
</feature>
<dbReference type="EMBL" id="ACCU02000002">
    <property type="protein sequence ID" value="EEE45968.1"/>
    <property type="molecule type" value="Genomic_DNA"/>
</dbReference>
<accession>A0A5E8H0X9</accession>
<sequence>MTPTWSTACPDWEQRIVAGRSLIPFAPLFPEEAEAALKVFKSLRVVDLPNQPTFGACSDQWVFEFVGAIFGAYDARNARRLISEFLLLIAKKNSKSTIAAGIMITALIRNWRHTNELTLLAPTMEVANNSYIPASAMVKADPELQMVLKTSDHQRTIKHLTTEAELKVVAADSDTSAGKKSGFILVDELWLFGKKPRSSAMLQEATGGLIARPEGFVIYLTTHSDEPPAGVWKSKLDYFRDVRDGKITDTEKLGVLYEFPEPMIEGEAYLDPDNFYITNPNIGRSVRRGWLETKLKEAVSGGGDDDKQTFLAKHLNVPIGTRLRRDRWAGADAWDSAADPELASLEDLLDRAEVVTAGIDGGGLDDFLGLALIGRERGAQRWMLWTMACCHEKALDRRKDIKTMVQGFAQSGEVLICRSGEEDIVAVADIIEQVWSRGLFPEKNAVGLDPVGVAAIMDELMARELPEDMLVGVPQGYKLSGVTKGMARKVDDGSLVHGGSGLMSWCIGNAKTEKRGNADYVTKQASGSMKIDPLIAAFNAFDLMSRHPDPAGGPSVYEDRGILFL</sequence>
<evidence type="ECO:0000259" key="2">
    <source>
        <dbReference type="Pfam" id="PF20441"/>
    </source>
</evidence>
<dbReference type="PANTHER" id="PTHR41287:SF1">
    <property type="entry name" value="PROTEIN YMFN"/>
    <property type="match status" value="1"/>
</dbReference>
<dbReference type="InterPro" id="IPR005021">
    <property type="entry name" value="Terminase_largesu-like"/>
</dbReference>
<dbReference type="AlphaFoldDB" id="A0A5E8H0X9"/>
<dbReference type="RefSeq" id="WP_008194268.1">
    <property type="nucleotide sequence ID" value="NZ_CM011002.1"/>
</dbReference>
<name>A0A5E8H0X9_ROSAD</name>
<reference evidence="3 4" key="2">
    <citation type="submission" date="2013-04" db="EMBL/GenBank/DDBJ databases">
        <authorList>
            <person name="Fiebig A."/>
            <person name="Pradella S."/>
            <person name="Wagner-Doebler I."/>
        </authorList>
    </citation>
    <scope>NUCLEOTIDE SEQUENCE [LARGE SCALE GENOMIC DNA]</scope>
    <source>
        <strain evidence="4">DSM 17067 / NCIMB 14079 / DFL-11</strain>
    </source>
</reference>
<dbReference type="InterPro" id="IPR027417">
    <property type="entry name" value="P-loop_NTPase"/>
</dbReference>
<dbReference type="Proteomes" id="UP000004703">
    <property type="component" value="Chromosome"/>
</dbReference>
<evidence type="ECO:0000259" key="1">
    <source>
        <dbReference type="Pfam" id="PF03354"/>
    </source>
</evidence>
<dbReference type="GO" id="GO:0004519">
    <property type="term" value="F:endonuclease activity"/>
    <property type="evidence" value="ECO:0007669"/>
    <property type="project" value="InterPro"/>
</dbReference>
<evidence type="ECO:0000313" key="3">
    <source>
        <dbReference type="EMBL" id="EEE45968.1"/>
    </source>
</evidence>
<dbReference type="Gene3D" id="3.40.50.300">
    <property type="entry name" value="P-loop containing nucleotide triphosphate hydrolases"/>
    <property type="match status" value="1"/>
</dbReference>
<dbReference type="PANTHER" id="PTHR41287">
    <property type="match status" value="1"/>
</dbReference>
<proteinExistence type="predicted"/>